<keyword evidence="4" id="KW-1185">Reference proteome</keyword>
<dbReference type="GO" id="GO:0006313">
    <property type="term" value="P:DNA transposition"/>
    <property type="evidence" value="ECO:0007669"/>
    <property type="project" value="InterPro"/>
</dbReference>
<dbReference type="InterPro" id="IPR002559">
    <property type="entry name" value="Transposase_11"/>
</dbReference>
<dbReference type="Pfam" id="PF01609">
    <property type="entry name" value="DDE_Tnp_1"/>
    <property type="match status" value="1"/>
</dbReference>
<dbReference type="EMBL" id="QXHD01000004">
    <property type="protein sequence ID" value="NEZ57059.1"/>
    <property type="molecule type" value="Genomic_DNA"/>
</dbReference>
<feature type="compositionally biased region" description="Polar residues" evidence="1">
    <location>
        <begin position="1"/>
        <end position="14"/>
    </location>
</feature>
<dbReference type="GO" id="GO:0004803">
    <property type="term" value="F:transposase activity"/>
    <property type="evidence" value="ECO:0007669"/>
    <property type="project" value="InterPro"/>
</dbReference>
<comment type="caution">
    <text evidence="3">The sequence shown here is derived from an EMBL/GenBank/DDBJ whole genome shotgun (WGS) entry which is preliminary data.</text>
</comment>
<sequence length="106" mass="11725">MSNRAISMDSQSVRTSEKKGPDQGIDGHKFVKGRKRHIVVDILGMVLNCFVSAANMADIKAAVVVLEPILETYVRLEKVLADQAYKGILGEIIEHVHHCVLEVTKN</sequence>
<name>A0A6M0RLN4_9CYAN</name>
<feature type="domain" description="Transposase IS4-like" evidence="2">
    <location>
        <begin position="4"/>
        <end position="96"/>
    </location>
</feature>
<dbReference type="AlphaFoldDB" id="A0A6M0RLN4"/>
<proteinExistence type="predicted"/>
<dbReference type="Proteomes" id="UP000481033">
    <property type="component" value="Unassembled WGS sequence"/>
</dbReference>
<dbReference type="GO" id="GO:0003677">
    <property type="term" value="F:DNA binding"/>
    <property type="evidence" value="ECO:0007669"/>
    <property type="project" value="InterPro"/>
</dbReference>
<protein>
    <submittedName>
        <fullName evidence="3">IS4/IS5 family transposase</fullName>
    </submittedName>
</protein>
<feature type="compositionally biased region" description="Basic and acidic residues" evidence="1">
    <location>
        <begin position="15"/>
        <end position="28"/>
    </location>
</feature>
<organism evidence="3 4">
    <name type="scientific">Adonisia turfae CCMR0081</name>
    <dbReference type="NCBI Taxonomy" id="2292702"/>
    <lineage>
        <taxon>Bacteria</taxon>
        <taxon>Bacillati</taxon>
        <taxon>Cyanobacteriota</taxon>
        <taxon>Adonisia</taxon>
        <taxon>Adonisia turfae</taxon>
    </lineage>
</organism>
<gene>
    <name evidence="3" type="ORF">DXZ20_15510</name>
</gene>
<evidence type="ECO:0000256" key="1">
    <source>
        <dbReference type="SAM" id="MobiDB-lite"/>
    </source>
</evidence>
<accession>A0A6M0RLN4</accession>
<evidence type="ECO:0000313" key="4">
    <source>
        <dbReference type="Proteomes" id="UP000481033"/>
    </source>
</evidence>
<dbReference type="PANTHER" id="PTHR30007:SF0">
    <property type="entry name" value="TRANSPOSASE"/>
    <property type="match status" value="1"/>
</dbReference>
<evidence type="ECO:0000259" key="2">
    <source>
        <dbReference type="Pfam" id="PF01609"/>
    </source>
</evidence>
<evidence type="ECO:0000313" key="3">
    <source>
        <dbReference type="EMBL" id="NEZ57059.1"/>
    </source>
</evidence>
<dbReference type="PANTHER" id="PTHR30007">
    <property type="entry name" value="PHP DOMAIN PROTEIN"/>
    <property type="match status" value="1"/>
</dbReference>
<reference evidence="3 4" key="1">
    <citation type="journal article" date="2020" name="Microb. Ecol.">
        <title>Ecogenomics of the Marine Benthic Filamentous Cyanobacterium Adonisia.</title>
        <authorList>
            <person name="Walter J.M."/>
            <person name="Coutinho F.H."/>
            <person name="Leomil L."/>
            <person name="Hargreaves P.I."/>
            <person name="Campeao M.E."/>
            <person name="Vieira V.V."/>
            <person name="Silva B.S."/>
            <person name="Fistarol G.O."/>
            <person name="Salomon P.S."/>
            <person name="Sawabe T."/>
            <person name="Mino S."/>
            <person name="Hosokawa M."/>
            <person name="Miyashita H."/>
            <person name="Maruyama F."/>
            <person name="van Verk M.C."/>
            <person name="Dutilh B.E."/>
            <person name="Thompson C.C."/>
            <person name="Thompson F.L."/>
        </authorList>
    </citation>
    <scope>NUCLEOTIDE SEQUENCE [LARGE SCALE GENOMIC DNA]</scope>
    <source>
        <strain evidence="3 4">CCMR0081</strain>
    </source>
</reference>
<feature type="region of interest" description="Disordered" evidence="1">
    <location>
        <begin position="1"/>
        <end position="28"/>
    </location>
</feature>